<reference evidence="2 3" key="1">
    <citation type="journal article" date="2023" name="bioRxiv">
        <title>High-quality genome assemblies of four members of thePodospora anserinaspecies complex.</title>
        <authorList>
            <person name="Ament-Velasquez S.L."/>
            <person name="Vogan A.A."/>
            <person name="Wallerman O."/>
            <person name="Hartmann F."/>
            <person name="Gautier V."/>
            <person name="Silar P."/>
            <person name="Giraud T."/>
            <person name="Johannesson H."/>
        </authorList>
    </citation>
    <scope>NUCLEOTIDE SEQUENCE [LARGE SCALE GENOMIC DNA]</scope>
    <source>
        <strain evidence="2 3">CBS 124.78</strain>
    </source>
</reference>
<dbReference type="GeneID" id="87962683"/>
<feature type="compositionally biased region" description="Basic residues" evidence="1">
    <location>
        <begin position="42"/>
        <end position="62"/>
    </location>
</feature>
<gene>
    <name evidence="2" type="ORF">QC764_105767</name>
</gene>
<dbReference type="EMBL" id="JAFFHC010000001">
    <property type="protein sequence ID" value="KAK4681246.1"/>
    <property type="molecule type" value="Genomic_DNA"/>
</dbReference>
<keyword evidence="3" id="KW-1185">Reference proteome</keyword>
<feature type="region of interest" description="Disordered" evidence="1">
    <location>
        <begin position="37"/>
        <end position="108"/>
    </location>
</feature>
<feature type="compositionally biased region" description="Polar residues" evidence="1">
    <location>
        <begin position="63"/>
        <end position="75"/>
    </location>
</feature>
<dbReference type="Proteomes" id="UP001323617">
    <property type="component" value="Unassembled WGS sequence"/>
</dbReference>
<feature type="compositionally biased region" description="Low complexity" evidence="1">
    <location>
        <begin position="95"/>
        <end position="108"/>
    </location>
</feature>
<protein>
    <submittedName>
        <fullName evidence="2">Uncharacterized protein</fullName>
    </submittedName>
</protein>
<organism evidence="2 3">
    <name type="scientific">Podospora pseudoanserina</name>
    <dbReference type="NCBI Taxonomy" id="2609844"/>
    <lineage>
        <taxon>Eukaryota</taxon>
        <taxon>Fungi</taxon>
        <taxon>Dikarya</taxon>
        <taxon>Ascomycota</taxon>
        <taxon>Pezizomycotina</taxon>
        <taxon>Sordariomycetes</taxon>
        <taxon>Sordariomycetidae</taxon>
        <taxon>Sordariales</taxon>
        <taxon>Podosporaceae</taxon>
        <taxon>Podospora</taxon>
    </lineage>
</organism>
<evidence type="ECO:0000256" key="1">
    <source>
        <dbReference type="SAM" id="MobiDB-lite"/>
    </source>
</evidence>
<evidence type="ECO:0000313" key="2">
    <source>
        <dbReference type="EMBL" id="KAK4681246.1"/>
    </source>
</evidence>
<name>A0ABR0IMW6_9PEZI</name>
<accession>A0ABR0IMW6</accession>
<comment type="caution">
    <text evidence="2">The sequence shown here is derived from an EMBL/GenBank/DDBJ whole genome shotgun (WGS) entry which is preliminary data.</text>
</comment>
<dbReference type="RefSeq" id="XP_062804716.1">
    <property type="nucleotide sequence ID" value="XM_062941818.1"/>
</dbReference>
<evidence type="ECO:0000313" key="3">
    <source>
        <dbReference type="Proteomes" id="UP001323617"/>
    </source>
</evidence>
<sequence>MTRIRRPLTYSPAWSLPTTHHYCPTCCPLGTPYSDAPITKTPHARRQIRTVKQRPTTHRGTHSNRGISGVTNRKGNGNDDKANSITSSHRIKAVSSNTPTSIPTLITSSGRLSPLSSVLLRISA</sequence>
<proteinExistence type="predicted"/>